<feature type="compositionally biased region" description="Basic and acidic residues" evidence="1">
    <location>
        <begin position="1"/>
        <end position="16"/>
    </location>
</feature>
<keyword evidence="3" id="KW-1185">Reference proteome</keyword>
<protein>
    <submittedName>
        <fullName evidence="2">Uncharacterized protein</fullName>
    </submittedName>
</protein>
<proteinExistence type="predicted"/>
<evidence type="ECO:0000256" key="1">
    <source>
        <dbReference type="SAM" id="MobiDB-lite"/>
    </source>
</evidence>
<feature type="compositionally biased region" description="Basic and acidic residues" evidence="1">
    <location>
        <begin position="43"/>
        <end position="70"/>
    </location>
</feature>
<evidence type="ECO:0000313" key="3">
    <source>
        <dbReference type="Proteomes" id="UP000185568"/>
    </source>
</evidence>
<feature type="region of interest" description="Disordered" evidence="1">
    <location>
        <begin position="1"/>
        <end position="70"/>
    </location>
</feature>
<comment type="caution">
    <text evidence="2">The sequence shown here is derived from an EMBL/GenBank/DDBJ whole genome shotgun (WGS) entry which is preliminary data.</text>
</comment>
<dbReference type="OrthoDB" id="2454814at2"/>
<dbReference type="AlphaFoldDB" id="A0A1Q8Q8D2"/>
<reference evidence="2 3" key="1">
    <citation type="submission" date="2016-12" db="EMBL/GenBank/DDBJ databases">
        <title>Domibacillus antri genome sequencing.</title>
        <authorList>
            <person name="Verma A."/>
            <person name="Krishnamurthi S."/>
        </authorList>
    </citation>
    <scope>NUCLEOTIDE SEQUENCE [LARGE SCALE GENOMIC DNA]</scope>
    <source>
        <strain evidence="2 3">XD80</strain>
    </source>
</reference>
<evidence type="ECO:0000313" key="2">
    <source>
        <dbReference type="EMBL" id="OLN23590.1"/>
    </source>
</evidence>
<name>A0A1Q8Q8D2_9BACI</name>
<organism evidence="2 3">
    <name type="scientific">Domibacillus antri</name>
    <dbReference type="NCBI Taxonomy" id="1714264"/>
    <lineage>
        <taxon>Bacteria</taxon>
        <taxon>Bacillati</taxon>
        <taxon>Bacillota</taxon>
        <taxon>Bacilli</taxon>
        <taxon>Bacillales</taxon>
        <taxon>Bacillaceae</taxon>
        <taxon>Domibacillus</taxon>
    </lineage>
</organism>
<dbReference type="EMBL" id="MSDU01000007">
    <property type="protein sequence ID" value="OLN23590.1"/>
    <property type="molecule type" value="Genomic_DNA"/>
</dbReference>
<dbReference type="Proteomes" id="UP000185568">
    <property type="component" value="Unassembled WGS sequence"/>
</dbReference>
<gene>
    <name evidence="2" type="ORF">BTO30_03965</name>
</gene>
<accession>A0A1Q8Q8D2</accession>
<sequence length="70" mass="8270">MENKEKQPLSKGKMDNPDQMETENESIYDKFKEEQTVDSIPLEDLKIEQQDEKNKHHTKDSSSSEKKFPE</sequence>
<dbReference type="RefSeq" id="WP_075397424.1">
    <property type="nucleotide sequence ID" value="NZ_MSDU01000007.1"/>
</dbReference>